<reference evidence="1 2" key="1">
    <citation type="journal article" date="2012" name="J. Bacteriol.">
        <title>Draft Genome Sequence of Novosphingobium nitrogenifigens Y88T.</title>
        <authorList>
            <person name="Strabala T.J."/>
            <person name="Macdonald L."/>
            <person name="Liu V."/>
            <person name="Smit A.M."/>
        </authorList>
    </citation>
    <scope>NUCLEOTIDE SEQUENCE [LARGE SCALE GENOMIC DNA]</scope>
    <source>
        <strain evidence="1 2">DSM 19370</strain>
    </source>
</reference>
<dbReference type="RefSeq" id="WP_008066779.1">
    <property type="nucleotide sequence ID" value="NZ_AQWK01000002.1"/>
</dbReference>
<dbReference type="HOGENOM" id="CLU_2845468_0_0_5"/>
<keyword evidence="2" id="KW-1185">Reference proteome</keyword>
<protein>
    <submittedName>
        <fullName evidence="1">Uncharacterized protein</fullName>
    </submittedName>
</protein>
<evidence type="ECO:0000313" key="2">
    <source>
        <dbReference type="Proteomes" id="UP000004728"/>
    </source>
</evidence>
<dbReference type="InParanoid" id="F1ZAD9"/>
<sequence>MNWVSNLGRRFLQAYSEGLAMSCPMSFTPDDMPAAIDLPQDNIRASLRSEFRQTGLGELGSTLRH</sequence>
<gene>
    <name evidence="1" type="ORF">Y88_0508</name>
</gene>
<dbReference type="OrthoDB" id="7509296at2"/>
<evidence type="ECO:0000313" key="1">
    <source>
        <dbReference type="EMBL" id="EGD58453.1"/>
    </source>
</evidence>
<dbReference type="EMBL" id="AEWJ01000041">
    <property type="protein sequence ID" value="EGD58453.1"/>
    <property type="molecule type" value="Genomic_DNA"/>
</dbReference>
<proteinExistence type="predicted"/>
<comment type="caution">
    <text evidence="1">The sequence shown here is derived from an EMBL/GenBank/DDBJ whole genome shotgun (WGS) entry which is preliminary data.</text>
</comment>
<dbReference type="Proteomes" id="UP000004728">
    <property type="component" value="Unassembled WGS sequence"/>
</dbReference>
<organism evidence="1 2">
    <name type="scientific">Novosphingobium nitrogenifigens DSM 19370</name>
    <dbReference type="NCBI Taxonomy" id="983920"/>
    <lineage>
        <taxon>Bacteria</taxon>
        <taxon>Pseudomonadati</taxon>
        <taxon>Pseudomonadota</taxon>
        <taxon>Alphaproteobacteria</taxon>
        <taxon>Sphingomonadales</taxon>
        <taxon>Sphingomonadaceae</taxon>
        <taxon>Novosphingobium</taxon>
    </lineage>
</organism>
<accession>F1ZAD9</accession>
<dbReference type="AlphaFoldDB" id="F1ZAD9"/>
<name>F1ZAD9_9SPHN</name>
<dbReference type="STRING" id="983920.Y88_0508"/>